<evidence type="ECO:0000313" key="3">
    <source>
        <dbReference type="EMBL" id="MFE1750563.1"/>
    </source>
</evidence>
<proteinExistence type="predicted"/>
<dbReference type="RefSeq" id="WP_381799688.1">
    <property type="nucleotide sequence ID" value="NZ_JBHYTS010000009.1"/>
</dbReference>
<accession>A0ABW6H212</accession>
<name>A0ABW6H212_9ACTN</name>
<reference evidence="3 4" key="1">
    <citation type="submission" date="2024-09" db="EMBL/GenBank/DDBJ databases">
        <title>The Natural Products Discovery Center: Release of the First 8490 Sequenced Strains for Exploring Actinobacteria Biosynthetic Diversity.</title>
        <authorList>
            <person name="Kalkreuter E."/>
            <person name="Kautsar S.A."/>
            <person name="Yang D."/>
            <person name="Bader C.D."/>
            <person name="Teijaro C.N."/>
            <person name="Fluegel L."/>
            <person name="Davis C.M."/>
            <person name="Simpson J.R."/>
            <person name="Lauterbach L."/>
            <person name="Steele A.D."/>
            <person name="Gui C."/>
            <person name="Meng S."/>
            <person name="Li G."/>
            <person name="Viehrig K."/>
            <person name="Ye F."/>
            <person name="Su P."/>
            <person name="Kiefer A.F."/>
            <person name="Nichols A."/>
            <person name="Cepeda A.J."/>
            <person name="Yan W."/>
            <person name="Fan B."/>
            <person name="Jiang Y."/>
            <person name="Adhikari A."/>
            <person name="Zheng C.-J."/>
            <person name="Schuster L."/>
            <person name="Cowan T.M."/>
            <person name="Smanski M.J."/>
            <person name="Chevrette M.G."/>
            <person name="De Carvalho L.P.S."/>
            <person name="Shen B."/>
        </authorList>
    </citation>
    <scope>NUCLEOTIDE SEQUENCE [LARGE SCALE GENOMIC DNA]</scope>
    <source>
        <strain evidence="3 4">NPDC059500</strain>
    </source>
</reference>
<organism evidence="3 4">
    <name type="scientific">Streptomyces anandii</name>
    <dbReference type="NCBI Taxonomy" id="285454"/>
    <lineage>
        <taxon>Bacteria</taxon>
        <taxon>Bacillati</taxon>
        <taxon>Actinomycetota</taxon>
        <taxon>Actinomycetes</taxon>
        <taxon>Kitasatosporales</taxon>
        <taxon>Streptomycetaceae</taxon>
        <taxon>Streptomyces</taxon>
    </lineage>
</organism>
<feature type="transmembrane region" description="Helical" evidence="2">
    <location>
        <begin position="96"/>
        <end position="119"/>
    </location>
</feature>
<keyword evidence="2" id="KW-0472">Membrane</keyword>
<dbReference type="EMBL" id="JBHYTS010000009">
    <property type="protein sequence ID" value="MFE1750563.1"/>
    <property type="molecule type" value="Genomic_DNA"/>
</dbReference>
<evidence type="ECO:0000256" key="1">
    <source>
        <dbReference type="SAM" id="MobiDB-lite"/>
    </source>
</evidence>
<dbReference type="Proteomes" id="UP001599756">
    <property type="component" value="Unassembled WGS sequence"/>
</dbReference>
<comment type="caution">
    <text evidence="3">The sequence shown here is derived from an EMBL/GenBank/DDBJ whole genome shotgun (WGS) entry which is preliminary data.</text>
</comment>
<gene>
    <name evidence="3" type="ORF">ACFW88_08495</name>
</gene>
<keyword evidence="2" id="KW-0812">Transmembrane</keyword>
<evidence type="ECO:0000256" key="2">
    <source>
        <dbReference type="SAM" id="Phobius"/>
    </source>
</evidence>
<keyword evidence="2" id="KW-1133">Transmembrane helix</keyword>
<protein>
    <recommendedName>
        <fullName evidence="5">Phage holin family protein</fullName>
    </recommendedName>
</protein>
<evidence type="ECO:0000313" key="4">
    <source>
        <dbReference type="Proteomes" id="UP001599756"/>
    </source>
</evidence>
<sequence length="153" mass="16517">MVFRSTWQDLRQWVRSCVLGGEEPSDSGAFGLSDEELKAQAIQDKGQTDNLIAIEKERGATRMKQMAVLGAIALVALVFLLLWALVVIYLARGLKLPWPLIRTVGLSVLGTSGVSGLAWGGKRLWNRRKGATATAANPSENRAEGEPDQVGTA</sequence>
<feature type="transmembrane region" description="Helical" evidence="2">
    <location>
        <begin position="66"/>
        <end position="90"/>
    </location>
</feature>
<keyword evidence="4" id="KW-1185">Reference proteome</keyword>
<evidence type="ECO:0008006" key="5">
    <source>
        <dbReference type="Google" id="ProtNLM"/>
    </source>
</evidence>
<feature type="region of interest" description="Disordered" evidence="1">
    <location>
        <begin position="130"/>
        <end position="153"/>
    </location>
</feature>